<evidence type="ECO:0008006" key="6">
    <source>
        <dbReference type="Google" id="ProtNLM"/>
    </source>
</evidence>
<gene>
    <name evidence="4" type="ordered locus">Arcpr_0640</name>
</gene>
<protein>
    <recommendedName>
        <fullName evidence="6">Nucleic acid binding OB-fold tRNA/helicase-type</fullName>
    </recommendedName>
</protein>
<dbReference type="InterPro" id="IPR004329">
    <property type="entry name" value="CcmE"/>
</dbReference>
<name>D2RHD0_ARCPA</name>
<dbReference type="GO" id="GO:0005886">
    <property type="term" value="C:plasma membrane"/>
    <property type="evidence" value="ECO:0007669"/>
    <property type="project" value="InterPro"/>
</dbReference>
<dbReference type="EMBL" id="CP001857">
    <property type="protein sequence ID" value="ADB57705.1"/>
    <property type="molecule type" value="Genomic_DNA"/>
</dbReference>
<dbReference type="GeneID" id="8739300"/>
<dbReference type="eggNOG" id="arCOG04047">
    <property type="taxonomic scope" value="Archaea"/>
</dbReference>
<proteinExistence type="predicted"/>
<dbReference type="AlphaFoldDB" id="D2RHD0"/>
<evidence type="ECO:0000256" key="3">
    <source>
        <dbReference type="SAM" id="Phobius"/>
    </source>
</evidence>
<dbReference type="HOGENOM" id="CLU_2009989_0_0_2"/>
<dbReference type="GO" id="GO:0020037">
    <property type="term" value="F:heme binding"/>
    <property type="evidence" value="ECO:0007669"/>
    <property type="project" value="InterPro"/>
</dbReference>
<organism evidence="4 5">
    <name type="scientific">Archaeoglobus profundus (strain DSM 5631 / JCM 9629 / NBRC 100127 / Av18)</name>
    <dbReference type="NCBI Taxonomy" id="572546"/>
    <lineage>
        <taxon>Archaea</taxon>
        <taxon>Methanobacteriati</taxon>
        <taxon>Methanobacteriota</taxon>
        <taxon>Archaeoglobi</taxon>
        <taxon>Archaeoglobales</taxon>
        <taxon>Archaeoglobaceae</taxon>
        <taxon>Archaeoglobus</taxon>
    </lineage>
</organism>
<evidence type="ECO:0000313" key="5">
    <source>
        <dbReference type="Proteomes" id="UP000001901"/>
    </source>
</evidence>
<dbReference type="Proteomes" id="UP000001901">
    <property type="component" value="Chromosome"/>
</dbReference>
<accession>D2RHD0</accession>
<dbReference type="PaxDb" id="572546-Arcpr_0640"/>
<keyword evidence="2 3" id="KW-0472">Membrane</keyword>
<dbReference type="InterPro" id="IPR012340">
    <property type="entry name" value="NA-bd_OB-fold"/>
</dbReference>
<dbReference type="STRING" id="572546.Arcpr_0640"/>
<keyword evidence="3" id="KW-0812">Transmembrane</keyword>
<dbReference type="KEGG" id="apo:Arcpr_0640"/>
<dbReference type="GO" id="GO:0017003">
    <property type="term" value="P:protein-heme linkage"/>
    <property type="evidence" value="ECO:0007669"/>
    <property type="project" value="InterPro"/>
</dbReference>
<evidence type="ECO:0000256" key="1">
    <source>
        <dbReference type="ARBA" id="ARBA00004370"/>
    </source>
</evidence>
<dbReference type="GO" id="GO:0017004">
    <property type="term" value="P:cytochrome complex assembly"/>
    <property type="evidence" value="ECO:0007669"/>
    <property type="project" value="InterPro"/>
</dbReference>
<keyword evidence="5" id="KW-1185">Reference proteome</keyword>
<evidence type="ECO:0000313" key="4">
    <source>
        <dbReference type="EMBL" id="ADB57705.1"/>
    </source>
</evidence>
<keyword evidence="3" id="KW-1133">Transmembrane helix</keyword>
<evidence type="ECO:0000256" key="2">
    <source>
        <dbReference type="ARBA" id="ARBA00023136"/>
    </source>
</evidence>
<dbReference type="SUPFAM" id="SSF82093">
    <property type="entry name" value="Heme chaperone CcmE"/>
    <property type="match status" value="1"/>
</dbReference>
<dbReference type="InterPro" id="IPR036127">
    <property type="entry name" value="CcmE-like_sf"/>
</dbReference>
<sequence>MNKFVPVIALTMVFGLIGYLTLSSTSYLSVSDLKEIKDIRRVVVIGNVTKGSVKFEDHLEFRINDGVWEVKVIYPSYVRLDNASGYGTVVVEGTYYPENKTIFAVRIESKCPSKQVVEAYKGV</sequence>
<feature type="transmembrane region" description="Helical" evidence="3">
    <location>
        <begin position="6"/>
        <end position="30"/>
    </location>
</feature>
<dbReference type="RefSeq" id="WP_012940041.1">
    <property type="nucleotide sequence ID" value="NC_013741.1"/>
</dbReference>
<dbReference type="Pfam" id="PF03100">
    <property type="entry name" value="CcmE"/>
    <property type="match status" value="1"/>
</dbReference>
<reference evidence="4 5" key="1">
    <citation type="journal article" date="2010" name="Stand. Genomic Sci.">
        <title>Complete genome sequence of Archaeoglobus profundus type strain (AV18).</title>
        <authorList>
            <person name="von Jan M."/>
            <person name="Lapidus A."/>
            <person name="Del Rio T.G."/>
            <person name="Copeland A."/>
            <person name="Tice H."/>
            <person name="Cheng J.F."/>
            <person name="Lucas S."/>
            <person name="Chen F."/>
            <person name="Nolan M."/>
            <person name="Goodwin L."/>
            <person name="Han C."/>
            <person name="Pitluck S."/>
            <person name="Liolios K."/>
            <person name="Ivanova N."/>
            <person name="Mavromatis K."/>
            <person name="Ovchinnikova G."/>
            <person name="Chertkov O."/>
            <person name="Pati A."/>
            <person name="Chen A."/>
            <person name="Palaniappan K."/>
            <person name="Land M."/>
            <person name="Hauser L."/>
            <person name="Chang Y.J."/>
            <person name="Jeffries C.D."/>
            <person name="Saunders E."/>
            <person name="Brettin T."/>
            <person name="Detter J.C."/>
            <person name="Chain P."/>
            <person name="Eichinger K."/>
            <person name="Huber H."/>
            <person name="Spring S."/>
            <person name="Rohde M."/>
            <person name="Goker M."/>
            <person name="Wirth R."/>
            <person name="Woyke T."/>
            <person name="Bristow J."/>
            <person name="Eisen J.A."/>
            <person name="Markowitz V."/>
            <person name="Hugenholtz P."/>
            <person name="Kyrpides N.C."/>
            <person name="Klenk H.P."/>
        </authorList>
    </citation>
    <scope>NUCLEOTIDE SEQUENCE [LARGE SCALE GENOMIC DNA]</scope>
    <source>
        <strain evidence="5">DSM 5631 / JCM 9629 / NBRC 100127 / Av18</strain>
    </source>
</reference>
<comment type="subcellular location">
    <subcellularLocation>
        <location evidence="1">Membrane</location>
    </subcellularLocation>
</comment>
<dbReference type="Gene3D" id="2.40.50.140">
    <property type="entry name" value="Nucleic acid-binding proteins"/>
    <property type="match status" value="1"/>
</dbReference>